<dbReference type="RefSeq" id="XP_016643908.1">
    <property type="nucleotide sequence ID" value="XM_016786565.1"/>
</dbReference>
<protein>
    <submittedName>
        <fullName evidence="1">Uncharacterized protein</fullName>
    </submittedName>
</protein>
<dbReference type="AlphaFoldDB" id="A0A084G9U7"/>
<dbReference type="KEGG" id="sapo:SAPIO_CDS3877"/>
<accession>A0A084G9U7</accession>
<reference evidence="1 2" key="1">
    <citation type="journal article" date="2014" name="Genome Announc.">
        <title>Draft genome sequence of the pathogenic fungus Scedosporium apiospermum.</title>
        <authorList>
            <person name="Vandeputte P."/>
            <person name="Ghamrawi S."/>
            <person name="Rechenmann M."/>
            <person name="Iltis A."/>
            <person name="Giraud S."/>
            <person name="Fleury M."/>
            <person name="Thornton C."/>
            <person name="Delhaes L."/>
            <person name="Meyer W."/>
            <person name="Papon N."/>
            <person name="Bouchara J.P."/>
        </authorList>
    </citation>
    <scope>NUCLEOTIDE SEQUENCE [LARGE SCALE GENOMIC DNA]</scope>
    <source>
        <strain evidence="1 2">IHEM 14462</strain>
    </source>
</reference>
<keyword evidence="2" id="KW-1185">Reference proteome</keyword>
<evidence type="ECO:0000313" key="2">
    <source>
        <dbReference type="Proteomes" id="UP000028545"/>
    </source>
</evidence>
<dbReference type="OrthoDB" id="6132182at2759"/>
<dbReference type="GeneID" id="27722949"/>
<proteinExistence type="predicted"/>
<dbReference type="HOGENOM" id="CLU_1129617_0_0_1"/>
<name>A0A084G9U7_PSEDA</name>
<organism evidence="1 2">
    <name type="scientific">Pseudallescheria apiosperma</name>
    <name type="common">Scedosporium apiospermum</name>
    <dbReference type="NCBI Taxonomy" id="563466"/>
    <lineage>
        <taxon>Eukaryota</taxon>
        <taxon>Fungi</taxon>
        <taxon>Dikarya</taxon>
        <taxon>Ascomycota</taxon>
        <taxon>Pezizomycotina</taxon>
        <taxon>Sordariomycetes</taxon>
        <taxon>Hypocreomycetidae</taxon>
        <taxon>Microascales</taxon>
        <taxon>Microascaceae</taxon>
        <taxon>Scedosporium</taxon>
    </lineage>
</organism>
<comment type="caution">
    <text evidence="1">The sequence shown here is derived from an EMBL/GenBank/DDBJ whole genome shotgun (WGS) entry which is preliminary data.</text>
</comment>
<evidence type="ECO:0000313" key="1">
    <source>
        <dbReference type="EMBL" id="KEZ44109.1"/>
    </source>
</evidence>
<dbReference type="VEuPathDB" id="FungiDB:SAPIO_CDS3877"/>
<gene>
    <name evidence="1" type="ORF">SAPIO_CDS3877</name>
</gene>
<dbReference type="EMBL" id="JOWA01000089">
    <property type="protein sequence ID" value="KEZ44109.1"/>
    <property type="molecule type" value="Genomic_DNA"/>
</dbReference>
<dbReference type="OMA" id="HARMRIP"/>
<dbReference type="Proteomes" id="UP000028545">
    <property type="component" value="Unassembled WGS sequence"/>
</dbReference>
<sequence length="246" mass="27040">MDWATTLFERYVSAYPYRPGEAGFDYEEYLDTDAVDFGWLGEPWTLRELADVVGTTGDYPEQRANIEAIIRYYEAGGRLPKAGVEVLYCFDGENVKVGSHEDLTHEHVARKAVGWVDAGQTKKDVDSSPSTIEAAAPGYLQMAESVACPVDAASRMHTPLAQFRIPYQYGGDETIVINATICNDTGSRIRTIYEHDFNLLNGPPASRHTFPPQPLPINTPNGVAMAPTVSMLIALLSAIKVGRSRP</sequence>